<dbReference type="EMBL" id="LR593886">
    <property type="protein sequence ID" value="VTR91305.1"/>
    <property type="molecule type" value="Genomic_DNA"/>
</dbReference>
<feature type="region of interest" description="Disordered" evidence="1">
    <location>
        <begin position="15"/>
        <end position="50"/>
    </location>
</feature>
<evidence type="ECO:0000313" key="2">
    <source>
        <dbReference type="EMBL" id="VTR91305.1"/>
    </source>
</evidence>
<dbReference type="Proteomes" id="UP000464178">
    <property type="component" value="Chromosome"/>
</dbReference>
<dbReference type="RefSeq" id="WP_162666317.1">
    <property type="nucleotide sequence ID" value="NZ_LR593886.1"/>
</dbReference>
<feature type="compositionally biased region" description="Pro residues" evidence="1">
    <location>
        <begin position="22"/>
        <end position="33"/>
    </location>
</feature>
<protein>
    <recommendedName>
        <fullName evidence="4">Lipoprotein</fullName>
    </recommendedName>
</protein>
<organism evidence="2 3">
    <name type="scientific">Gemmata massiliana</name>
    <dbReference type="NCBI Taxonomy" id="1210884"/>
    <lineage>
        <taxon>Bacteria</taxon>
        <taxon>Pseudomonadati</taxon>
        <taxon>Planctomycetota</taxon>
        <taxon>Planctomycetia</taxon>
        <taxon>Gemmatales</taxon>
        <taxon>Gemmataceae</taxon>
        <taxon>Gemmata</taxon>
    </lineage>
</organism>
<evidence type="ECO:0000256" key="1">
    <source>
        <dbReference type="SAM" id="MobiDB-lite"/>
    </source>
</evidence>
<keyword evidence="3" id="KW-1185">Reference proteome</keyword>
<reference evidence="2 3" key="1">
    <citation type="submission" date="2019-05" db="EMBL/GenBank/DDBJ databases">
        <authorList>
            <consortium name="Science for Life Laboratories"/>
        </authorList>
    </citation>
    <scope>NUCLEOTIDE SEQUENCE [LARGE SCALE GENOMIC DNA]</scope>
    <source>
        <strain evidence="2">Soil9</strain>
    </source>
</reference>
<sequence>MRKLLLGLVLSAGLVGCEPSKPKPPNDPPPPPQDSGADKNPQEPKPVPPK</sequence>
<evidence type="ECO:0000313" key="3">
    <source>
        <dbReference type="Proteomes" id="UP000464178"/>
    </source>
</evidence>
<dbReference type="PROSITE" id="PS51257">
    <property type="entry name" value="PROKAR_LIPOPROTEIN"/>
    <property type="match status" value="1"/>
</dbReference>
<proteinExistence type="predicted"/>
<dbReference type="KEGG" id="gms:SOIL9_64090"/>
<dbReference type="AlphaFoldDB" id="A0A6P2CT72"/>
<accession>A0A6P2CT72</accession>
<gene>
    <name evidence="2" type="ORF">SOIL9_64090</name>
</gene>
<evidence type="ECO:0008006" key="4">
    <source>
        <dbReference type="Google" id="ProtNLM"/>
    </source>
</evidence>
<name>A0A6P2CT72_9BACT</name>